<feature type="transmembrane region" description="Helical" evidence="8">
    <location>
        <begin position="121"/>
        <end position="141"/>
    </location>
</feature>
<evidence type="ECO:0000313" key="12">
    <source>
        <dbReference type="Proteomes" id="UP000054837"/>
    </source>
</evidence>
<feature type="transmembrane region" description="Helical" evidence="8">
    <location>
        <begin position="86"/>
        <end position="109"/>
    </location>
</feature>
<dbReference type="Gene3D" id="1.20.1510.10">
    <property type="entry name" value="Cation efflux protein transmembrane domain"/>
    <property type="match status" value="1"/>
</dbReference>
<dbReference type="InterPro" id="IPR027470">
    <property type="entry name" value="Cation_efflux_CTD"/>
</dbReference>
<dbReference type="InterPro" id="IPR050681">
    <property type="entry name" value="CDF/SLC30A"/>
</dbReference>
<dbReference type="Pfam" id="PF01545">
    <property type="entry name" value="Cation_efflux"/>
    <property type="match status" value="1"/>
</dbReference>
<evidence type="ECO:0000313" key="11">
    <source>
        <dbReference type="EMBL" id="KUG60005.1"/>
    </source>
</evidence>
<sequence length="305" mass="33067">MNQTGHGTHIPGGGDRQALVISGWLTGIYFVIELAVGLWSGSVAVISDAFHTFSAVGGVLIALVAQRLSRRPATAQETFGWGRAEILGALFNGVFLALMAAYVFWMGAMRLADPIELPTTVMLWVAAGGLLTEVIAFRLLYQRQKTNLNIKGAFWHILQTFVGSLIIIVSALVIRLTGFLAIDPLLGMAFGVVLLWASWTILRSALRILLQGTPDSLDLDAVITALSQVPGVRDVHHVHAWTITSGRTVFSAHLHVPEAERDGDAVLEQSARVLRDRFDVYFSTLQVERSCAAEDAADLDITPPS</sequence>
<evidence type="ECO:0000259" key="10">
    <source>
        <dbReference type="Pfam" id="PF16916"/>
    </source>
</evidence>
<evidence type="ECO:0000256" key="8">
    <source>
        <dbReference type="SAM" id="Phobius"/>
    </source>
</evidence>
<dbReference type="SUPFAM" id="SSF160240">
    <property type="entry name" value="Cation efflux protein cytoplasmic domain-like"/>
    <property type="match status" value="1"/>
</dbReference>
<feature type="transmembrane region" description="Helical" evidence="8">
    <location>
        <begin position="180"/>
        <end position="202"/>
    </location>
</feature>
<dbReference type="InterPro" id="IPR058533">
    <property type="entry name" value="Cation_efflux_TM"/>
</dbReference>
<reference evidence="11 12" key="1">
    <citation type="submission" date="2015-12" db="EMBL/GenBank/DDBJ databases">
        <title>Serinicoccus chungangenesis strain CD08_5 genome sequencing and assembly.</title>
        <authorList>
            <person name="Chander A.M."/>
            <person name="Kaur G."/>
            <person name="Nair G.R."/>
            <person name="Dhawan D.K."/>
            <person name="Kochhar R.K."/>
            <person name="Mayilraj S."/>
            <person name="Bhadada S.K."/>
        </authorList>
    </citation>
    <scope>NUCLEOTIDE SEQUENCE [LARGE SCALE GENOMIC DNA]</scope>
    <source>
        <strain evidence="11 12">CD08_5</strain>
    </source>
</reference>
<keyword evidence="4 8" id="KW-0812">Transmembrane</keyword>
<dbReference type="Proteomes" id="UP000054837">
    <property type="component" value="Unassembled WGS sequence"/>
</dbReference>
<dbReference type="GO" id="GO:0005886">
    <property type="term" value="C:plasma membrane"/>
    <property type="evidence" value="ECO:0007669"/>
    <property type="project" value="TreeGrafter"/>
</dbReference>
<keyword evidence="3" id="KW-0813">Transport</keyword>
<dbReference type="AlphaFoldDB" id="A0A0W8IJE9"/>
<proteinExistence type="inferred from homology"/>
<evidence type="ECO:0000256" key="3">
    <source>
        <dbReference type="ARBA" id="ARBA00022448"/>
    </source>
</evidence>
<dbReference type="EMBL" id="LQBL01000001">
    <property type="protein sequence ID" value="KUG60005.1"/>
    <property type="molecule type" value="Genomic_DNA"/>
</dbReference>
<dbReference type="STRING" id="767452.AVL62_15800"/>
<feature type="domain" description="Cation efflux protein transmembrane" evidence="9">
    <location>
        <begin position="19"/>
        <end position="210"/>
    </location>
</feature>
<evidence type="ECO:0000256" key="1">
    <source>
        <dbReference type="ARBA" id="ARBA00004141"/>
    </source>
</evidence>
<dbReference type="PANTHER" id="PTHR11562">
    <property type="entry name" value="CATION EFFLUX PROTEIN/ ZINC TRANSPORTER"/>
    <property type="match status" value="1"/>
</dbReference>
<dbReference type="InterPro" id="IPR027469">
    <property type="entry name" value="Cation_efflux_TMD_sf"/>
</dbReference>
<dbReference type="Pfam" id="PF16916">
    <property type="entry name" value="ZT_dimer"/>
    <property type="match status" value="1"/>
</dbReference>
<dbReference type="InterPro" id="IPR036837">
    <property type="entry name" value="Cation_efflux_CTD_sf"/>
</dbReference>
<feature type="domain" description="Cation efflux protein cytoplasmic" evidence="10">
    <location>
        <begin position="214"/>
        <end position="289"/>
    </location>
</feature>
<dbReference type="SUPFAM" id="SSF161111">
    <property type="entry name" value="Cation efflux protein transmembrane domain-like"/>
    <property type="match status" value="1"/>
</dbReference>
<gene>
    <name evidence="11" type="ORF">AVL62_15800</name>
</gene>
<evidence type="ECO:0000256" key="2">
    <source>
        <dbReference type="ARBA" id="ARBA00008873"/>
    </source>
</evidence>
<comment type="subcellular location">
    <subcellularLocation>
        <location evidence="1">Membrane</location>
        <topology evidence="1">Multi-pass membrane protein</topology>
    </subcellularLocation>
</comment>
<protein>
    <submittedName>
        <fullName evidence="11">Zinc ABC transporter</fullName>
    </submittedName>
</protein>
<dbReference type="RefSeq" id="WP_058889680.1">
    <property type="nucleotide sequence ID" value="NZ_LQBL01000001.1"/>
</dbReference>
<dbReference type="PANTHER" id="PTHR11562:SF17">
    <property type="entry name" value="RE54080P-RELATED"/>
    <property type="match status" value="1"/>
</dbReference>
<evidence type="ECO:0000256" key="6">
    <source>
        <dbReference type="ARBA" id="ARBA00023065"/>
    </source>
</evidence>
<keyword evidence="6" id="KW-0406">Ion transport</keyword>
<feature type="transmembrane region" description="Helical" evidence="8">
    <location>
        <begin position="153"/>
        <end position="174"/>
    </location>
</feature>
<feature type="transmembrane region" description="Helical" evidence="8">
    <location>
        <begin position="45"/>
        <end position="65"/>
    </location>
</feature>
<accession>A0A0W8IJE9</accession>
<keyword evidence="12" id="KW-1185">Reference proteome</keyword>
<keyword evidence="5 8" id="KW-1133">Transmembrane helix</keyword>
<organism evidence="11 12">
    <name type="scientific">Serinicoccus chungangensis</name>
    <dbReference type="NCBI Taxonomy" id="767452"/>
    <lineage>
        <taxon>Bacteria</taxon>
        <taxon>Bacillati</taxon>
        <taxon>Actinomycetota</taxon>
        <taxon>Actinomycetes</taxon>
        <taxon>Micrococcales</taxon>
        <taxon>Ornithinimicrobiaceae</taxon>
        <taxon>Serinicoccus</taxon>
    </lineage>
</organism>
<dbReference type="GO" id="GO:0005385">
    <property type="term" value="F:zinc ion transmembrane transporter activity"/>
    <property type="evidence" value="ECO:0007669"/>
    <property type="project" value="TreeGrafter"/>
</dbReference>
<evidence type="ECO:0000259" key="9">
    <source>
        <dbReference type="Pfam" id="PF01545"/>
    </source>
</evidence>
<evidence type="ECO:0000256" key="7">
    <source>
        <dbReference type="ARBA" id="ARBA00023136"/>
    </source>
</evidence>
<comment type="similarity">
    <text evidence="2">Belongs to the cation diffusion facilitator (CDF) transporter (TC 2.A.4) family. SLC30A subfamily.</text>
</comment>
<dbReference type="NCBIfam" id="TIGR01297">
    <property type="entry name" value="CDF"/>
    <property type="match status" value="1"/>
</dbReference>
<keyword evidence="7 8" id="KW-0472">Membrane</keyword>
<comment type="caution">
    <text evidence="11">The sequence shown here is derived from an EMBL/GenBank/DDBJ whole genome shotgun (WGS) entry which is preliminary data.</text>
</comment>
<evidence type="ECO:0000256" key="4">
    <source>
        <dbReference type="ARBA" id="ARBA00022692"/>
    </source>
</evidence>
<dbReference type="OrthoDB" id="9809646at2"/>
<evidence type="ECO:0000256" key="5">
    <source>
        <dbReference type="ARBA" id="ARBA00022989"/>
    </source>
</evidence>
<feature type="transmembrane region" description="Helical" evidence="8">
    <location>
        <begin position="18"/>
        <end position="39"/>
    </location>
</feature>
<dbReference type="InterPro" id="IPR002524">
    <property type="entry name" value="Cation_efflux"/>
</dbReference>
<name>A0A0W8IJE9_9MICO</name>